<dbReference type="InterPro" id="IPR005227">
    <property type="entry name" value="YqgF"/>
</dbReference>
<evidence type="ECO:0000313" key="8">
    <source>
        <dbReference type="Proteomes" id="UP000588068"/>
    </source>
</evidence>
<dbReference type="Pfam" id="PF03652">
    <property type="entry name" value="RuvX"/>
    <property type="match status" value="1"/>
</dbReference>
<evidence type="ECO:0000313" key="7">
    <source>
        <dbReference type="EMBL" id="MBB6094788.1"/>
    </source>
</evidence>
<evidence type="ECO:0000256" key="1">
    <source>
        <dbReference type="ARBA" id="ARBA00022490"/>
    </source>
</evidence>
<dbReference type="SUPFAM" id="SSF53098">
    <property type="entry name" value="Ribonuclease H-like"/>
    <property type="match status" value="1"/>
</dbReference>
<evidence type="ECO:0000256" key="3">
    <source>
        <dbReference type="ARBA" id="ARBA00022722"/>
    </source>
</evidence>
<gene>
    <name evidence="7" type="ORF">HNQ60_003675</name>
</gene>
<dbReference type="GO" id="GO:0004518">
    <property type="term" value="F:nuclease activity"/>
    <property type="evidence" value="ECO:0007669"/>
    <property type="project" value="UniProtKB-KW"/>
</dbReference>
<comment type="caution">
    <text evidence="7">The sequence shown here is derived from an EMBL/GenBank/DDBJ whole genome shotgun (WGS) entry which is preliminary data.</text>
</comment>
<dbReference type="GO" id="GO:0016788">
    <property type="term" value="F:hydrolase activity, acting on ester bonds"/>
    <property type="evidence" value="ECO:0007669"/>
    <property type="project" value="UniProtKB-UniRule"/>
</dbReference>
<dbReference type="PANTHER" id="PTHR33317:SF4">
    <property type="entry name" value="POLYNUCLEOTIDYL TRANSFERASE, RIBONUCLEASE H-LIKE SUPERFAMILY PROTEIN"/>
    <property type="match status" value="1"/>
</dbReference>
<dbReference type="PANTHER" id="PTHR33317">
    <property type="entry name" value="POLYNUCLEOTIDYL TRANSFERASE, RIBONUCLEASE H-LIKE SUPERFAMILY PROTEIN"/>
    <property type="match status" value="1"/>
</dbReference>
<dbReference type="EMBL" id="JACHHZ010000004">
    <property type="protein sequence ID" value="MBB6094788.1"/>
    <property type="molecule type" value="Genomic_DNA"/>
</dbReference>
<comment type="subcellular location">
    <subcellularLocation>
        <location evidence="5">Cytoplasm</location>
    </subcellularLocation>
</comment>
<comment type="similarity">
    <text evidence="5">Belongs to the YqgF HJR family.</text>
</comment>
<comment type="function">
    <text evidence="5">Could be a nuclease involved in processing of the 5'-end of pre-16S rRNA.</text>
</comment>
<dbReference type="CDD" id="cd16964">
    <property type="entry name" value="YqgF"/>
    <property type="match status" value="1"/>
</dbReference>
<dbReference type="EC" id="3.1.-.-" evidence="5"/>
<feature type="domain" description="YqgF/RNase H-like" evidence="6">
    <location>
        <begin position="12"/>
        <end position="111"/>
    </location>
</feature>
<dbReference type="RefSeq" id="WP_184334188.1">
    <property type="nucleotide sequence ID" value="NZ_JACHHZ010000004.1"/>
</dbReference>
<protein>
    <recommendedName>
        <fullName evidence="5">Putative pre-16S rRNA nuclease</fullName>
        <ecNumber evidence="5">3.1.-.-</ecNumber>
    </recommendedName>
</protein>
<evidence type="ECO:0000256" key="2">
    <source>
        <dbReference type="ARBA" id="ARBA00022517"/>
    </source>
</evidence>
<dbReference type="InterPro" id="IPR006641">
    <property type="entry name" value="YqgF/RNaseH-like_dom"/>
</dbReference>
<dbReference type="Proteomes" id="UP000588068">
    <property type="component" value="Unassembled WGS sequence"/>
</dbReference>
<dbReference type="HAMAP" id="MF_00651">
    <property type="entry name" value="Nuclease_YqgF"/>
    <property type="match status" value="1"/>
</dbReference>
<dbReference type="InterPro" id="IPR012337">
    <property type="entry name" value="RNaseH-like_sf"/>
</dbReference>
<accession>A0A841HRT7</accession>
<keyword evidence="1 5" id="KW-0963">Cytoplasm</keyword>
<keyword evidence="3 5" id="KW-0540">Nuclease</keyword>
<keyword evidence="8" id="KW-1185">Reference proteome</keyword>
<keyword evidence="4 5" id="KW-0378">Hydrolase</keyword>
<dbReference type="NCBIfam" id="TIGR00250">
    <property type="entry name" value="RNAse_H_YqgF"/>
    <property type="match status" value="1"/>
</dbReference>
<reference evidence="7 8" key="1">
    <citation type="submission" date="2020-08" db="EMBL/GenBank/DDBJ databases">
        <title>Genomic Encyclopedia of Type Strains, Phase IV (KMG-IV): sequencing the most valuable type-strain genomes for metagenomic binning, comparative biology and taxonomic classification.</title>
        <authorList>
            <person name="Goeker M."/>
        </authorList>
    </citation>
    <scope>NUCLEOTIDE SEQUENCE [LARGE SCALE GENOMIC DNA]</scope>
    <source>
        <strain evidence="7 8">DSM 26723</strain>
    </source>
</reference>
<sequence length="153" mass="16798">MADPAKGPPQPQLILSFDYGTRRIGVASGDTLTRTARALTTLTCTGQVPWSAIGKLIDEYRPARLVVGLPYNMDGTPTALTDASRAFANDLTTRYRLPVALVDERLSSREAEAQLRNARAQGLKRRRVTHGDVDMTAAKVLLERWFDDPSSAQ</sequence>
<organism evidence="7 8">
    <name type="scientific">Povalibacter uvarum</name>
    <dbReference type="NCBI Taxonomy" id="732238"/>
    <lineage>
        <taxon>Bacteria</taxon>
        <taxon>Pseudomonadati</taxon>
        <taxon>Pseudomonadota</taxon>
        <taxon>Gammaproteobacteria</taxon>
        <taxon>Steroidobacterales</taxon>
        <taxon>Steroidobacteraceae</taxon>
        <taxon>Povalibacter</taxon>
    </lineage>
</organism>
<evidence type="ECO:0000256" key="4">
    <source>
        <dbReference type="ARBA" id="ARBA00022801"/>
    </source>
</evidence>
<dbReference type="Gene3D" id="3.30.420.140">
    <property type="entry name" value="YqgF/RNase H-like domain"/>
    <property type="match status" value="1"/>
</dbReference>
<evidence type="ECO:0000259" key="6">
    <source>
        <dbReference type="SMART" id="SM00732"/>
    </source>
</evidence>
<dbReference type="AlphaFoldDB" id="A0A841HRT7"/>
<dbReference type="InterPro" id="IPR037027">
    <property type="entry name" value="YqgF/RNaseH-like_dom_sf"/>
</dbReference>
<keyword evidence="2 5" id="KW-0690">Ribosome biogenesis</keyword>
<dbReference type="GO" id="GO:0005829">
    <property type="term" value="C:cytosol"/>
    <property type="evidence" value="ECO:0007669"/>
    <property type="project" value="TreeGrafter"/>
</dbReference>
<name>A0A841HRT7_9GAMM</name>
<evidence type="ECO:0000256" key="5">
    <source>
        <dbReference type="HAMAP-Rule" id="MF_00651"/>
    </source>
</evidence>
<proteinExistence type="inferred from homology"/>
<dbReference type="GO" id="GO:0000967">
    <property type="term" value="P:rRNA 5'-end processing"/>
    <property type="evidence" value="ECO:0007669"/>
    <property type="project" value="UniProtKB-UniRule"/>
</dbReference>
<dbReference type="SMART" id="SM00732">
    <property type="entry name" value="YqgFc"/>
    <property type="match status" value="1"/>
</dbReference>